<dbReference type="InterPro" id="IPR057135">
    <property type="entry name" value="At4g27190-like_LRR"/>
</dbReference>
<feature type="domain" description="Disease resistance protein At4g27190-like leucine-rich repeats" evidence="2">
    <location>
        <begin position="317"/>
        <end position="418"/>
    </location>
</feature>
<evidence type="ECO:0000256" key="1">
    <source>
        <dbReference type="ARBA" id="ARBA00022821"/>
    </source>
</evidence>
<proteinExistence type="predicted"/>
<keyword evidence="1" id="KW-0611">Plant defense</keyword>
<evidence type="ECO:0000313" key="3">
    <source>
        <dbReference type="EMBL" id="KAK7300247.1"/>
    </source>
</evidence>
<name>A0AAN9JLS3_CLITE</name>
<reference evidence="3 4" key="1">
    <citation type="submission" date="2024-01" db="EMBL/GenBank/DDBJ databases">
        <title>The genomes of 5 underutilized Papilionoideae crops provide insights into root nodulation and disease resistance.</title>
        <authorList>
            <person name="Yuan L."/>
        </authorList>
    </citation>
    <scope>NUCLEOTIDE SEQUENCE [LARGE SCALE GENOMIC DNA]</scope>
    <source>
        <strain evidence="3">LY-2023</strain>
        <tissue evidence="3">Leaf</tissue>
    </source>
</reference>
<dbReference type="Proteomes" id="UP001359559">
    <property type="component" value="Unassembled WGS sequence"/>
</dbReference>
<dbReference type="EMBL" id="JAYKXN010000003">
    <property type="protein sequence ID" value="KAK7300247.1"/>
    <property type="molecule type" value="Genomic_DNA"/>
</dbReference>
<dbReference type="Gene3D" id="3.80.10.10">
    <property type="entry name" value="Ribonuclease Inhibitor"/>
    <property type="match status" value="3"/>
</dbReference>
<accession>A0AAN9JLS3</accession>
<sequence>MAETCTSLEGQSKIQISLLSEEEAWILLQKHARIDHCSASSLLYEVARGVARECKATSEGCAIKVNVAKDHRLKANESFVSSWYVEKESEDPLPHKFDASKHEIMLIHTQSGFESSSLSFEGLKVLAIISENYGEVVLPSLPQFTHLLTNLQVLRLVGWNLGDISYLESLTELEILDLHFSRFKSLPNGIIKLNKLRMLDLTWCFVEEDYYEVVGRCSQLEELYASAIIENNGRMDSYECFLDDATFPKLQRYTLRIGELYSEYLDILYDTSRRIVHVGELDTSTIGAIMKSFLQRAEEVGLETLYGGCKSIIPEMFQAIGGMDELTVLCLRCCSEIEYLINITAFHQADSFQAMVSKLVKIELIEMISLRKVCHGTCNLYNLKTLEICGCPMLTSLFSMSVAHTLVQLQDLVITNCGELKQIIKVNEGDEGHGTSKVLDMTCLMLSKLKTLTVYNCAKLELIFPASCVESLVQLRTVQIHECSGLKYFFGHHEYDGQHFGNNTPIEFPCVELLQLIDLPNLQSLLPEKYHSRWPSLRILNCRGCPKLTTPHSELKQPHTITISYPNLIH</sequence>
<dbReference type="InterPro" id="IPR032675">
    <property type="entry name" value="LRR_dom_sf"/>
</dbReference>
<dbReference type="SUPFAM" id="SSF52058">
    <property type="entry name" value="L domain-like"/>
    <property type="match status" value="1"/>
</dbReference>
<protein>
    <recommendedName>
        <fullName evidence="2">Disease resistance protein At4g27190-like leucine-rich repeats domain-containing protein</fullName>
    </recommendedName>
</protein>
<dbReference type="Pfam" id="PF23247">
    <property type="entry name" value="LRR_RPS2"/>
    <property type="match status" value="2"/>
</dbReference>
<gene>
    <name evidence="3" type="ORF">RJT34_11088</name>
</gene>
<keyword evidence="4" id="KW-1185">Reference proteome</keyword>
<evidence type="ECO:0000259" key="2">
    <source>
        <dbReference type="Pfam" id="PF23247"/>
    </source>
</evidence>
<dbReference type="InterPro" id="IPR050905">
    <property type="entry name" value="Plant_NBS-LRR"/>
</dbReference>
<dbReference type="PANTHER" id="PTHR33463">
    <property type="entry name" value="NB-ARC DOMAIN-CONTAINING PROTEIN-RELATED"/>
    <property type="match status" value="1"/>
</dbReference>
<organism evidence="3 4">
    <name type="scientific">Clitoria ternatea</name>
    <name type="common">Butterfly pea</name>
    <dbReference type="NCBI Taxonomy" id="43366"/>
    <lineage>
        <taxon>Eukaryota</taxon>
        <taxon>Viridiplantae</taxon>
        <taxon>Streptophyta</taxon>
        <taxon>Embryophyta</taxon>
        <taxon>Tracheophyta</taxon>
        <taxon>Spermatophyta</taxon>
        <taxon>Magnoliopsida</taxon>
        <taxon>eudicotyledons</taxon>
        <taxon>Gunneridae</taxon>
        <taxon>Pentapetalae</taxon>
        <taxon>rosids</taxon>
        <taxon>fabids</taxon>
        <taxon>Fabales</taxon>
        <taxon>Fabaceae</taxon>
        <taxon>Papilionoideae</taxon>
        <taxon>50 kb inversion clade</taxon>
        <taxon>NPAAA clade</taxon>
        <taxon>indigoferoid/millettioid clade</taxon>
        <taxon>Phaseoleae</taxon>
        <taxon>Clitoria</taxon>
    </lineage>
</organism>
<evidence type="ECO:0000313" key="4">
    <source>
        <dbReference type="Proteomes" id="UP001359559"/>
    </source>
</evidence>
<comment type="caution">
    <text evidence="3">The sequence shown here is derived from an EMBL/GenBank/DDBJ whole genome shotgun (WGS) entry which is preliminary data.</text>
</comment>
<feature type="domain" description="Disease resistance protein At4g27190-like leucine-rich repeats" evidence="2">
    <location>
        <begin position="441"/>
        <end position="550"/>
    </location>
</feature>
<dbReference type="AlphaFoldDB" id="A0AAN9JLS3"/>
<dbReference type="PANTHER" id="PTHR33463:SF183">
    <property type="entry name" value="NB-ARC DOMAIN DISEASE RESISTANCE PROTEIN"/>
    <property type="match status" value="1"/>
</dbReference>